<dbReference type="RefSeq" id="XP_060455365.1">
    <property type="nucleotide sequence ID" value="XM_060598586.1"/>
</dbReference>
<proteinExistence type="predicted"/>
<evidence type="ECO:0000256" key="1">
    <source>
        <dbReference type="SAM" id="MobiDB-lite"/>
    </source>
</evidence>
<feature type="region of interest" description="Disordered" evidence="1">
    <location>
        <begin position="448"/>
        <end position="497"/>
    </location>
</feature>
<name>A0AA48I2N6_9TREE</name>
<keyword evidence="3" id="KW-1185">Reference proteome</keyword>
<evidence type="ECO:0000313" key="2">
    <source>
        <dbReference type="EMBL" id="BEI90099.1"/>
    </source>
</evidence>
<gene>
    <name evidence="2" type="ORF">CcaverHIS019_0301690</name>
</gene>
<dbReference type="KEGG" id="ccac:CcaHIS019_0301690"/>
<reference evidence="2" key="1">
    <citation type="journal article" date="2023" name="BMC Genomics">
        <title>Chromosome-level genome assemblies of Cutaneotrichosporon spp. (Trichosporonales, Basidiomycota) reveal imbalanced evolution between nucleotide sequences and chromosome synteny.</title>
        <authorList>
            <person name="Kobayashi Y."/>
            <person name="Kayamori A."/>
            <person name="Aoki K."/>
            <person name="Shiwa Y."/>
            <person name="Matsutani M."/>
            <person name="Fujita N."/>
            <person name="Sugita T."/>
            <person name="Iwasaki W."/>
            <person name="Tanaka N."/>
            <person name="Takashima M."/>
        </authorList>
    </citation>
    <scope>NUCLEOTIDE SEQUENCE</scope>
    <source>
        <strain evidence="2">HIS019</strain>
    </source>
</reference>
<feature type="region of interest" description="Disordered" evidence="1">
    <location>
        <begin position="610"/>
        <end position="636"/>
    </location>
</feature>
<dbReference type="GeneID" id="85493970"/>
<evidence type="ECO:0000313" key="3">
    <source>
        <dbReference type="Proteomes" id="UP001233271"/>
    </source>
</evidence>
<dbReference type="Proteomes" id="UP001233271">
    <property type="component" value="Chromosome 3"/>
</dbReference>
<feature type="compositionally biased region" description="Low complexity" evidence="1">
    <location>
        <begin position="273"/>
        <end position="401"/>
    </location>
</feature>
<feature type="compositionally biased region" description="Basic and acidic residues" evidence="1">
    <location>
        <begin position="68"/>
        <end position="84"/>
    </location>
</feature>
<dbReference type="EMBL" id="AP028214">
    <property type="protein sequence ID" value="BEI90099.1"/>
    <property type="molecule type" value="Genomic_DNA"/>
</dbReference>
<sequence>MFMPQAQPHTRNAPGTTRRARLDKENAGALPSKTPSRAPLGKAGPSGRALGARTVDRNVQVQQPSEDIAPKRLFQDEGKKEKKVPLRLKTPGPSHMKTPGPRHMRTPAPLIYHDEPPVPLPSAQRTRRRSRASLQTPPHEDADISLDSILEAEVEQIEIVAEDDFELEYAAPTAVDRPYVPEWSDSVPNVVETMVTLAQIRPMSLRTPPSPPSPPRDLMDVEPFSSTITLVPDHCLNHPLLQKKKMTNEAKETARVPAQRAGATTTTSRSVIGASRTTATRPATATGAVRPTTSSAARARPPSATDALKRPTSTTATRAPITARAPVRPSTNSAPARVPLAAPRAASATTVRSGPSPASTAATSNTRPVRPATAAAVRTATRTSGPAGTTTRSATSTPTSRFTRLPPRIIKAVRAPVRPVSPGPALPAVGNDMLDLDLGVLDEKAERVEEVEDDGKMDDDQVEKVTDKFENAPKIDDGPKNEKEPDVDASLDVPKPESDASASALALAPVKSPLILSPATLHPLSLTPTLMSPLMSPRLTSSPLRDDVFDFAALTAALPSLASSTPEEHIEMSPLAQPVDLVPTPPGGQPDRLVITFANRRLGRISERTEVDSSFDDSFHTSFDASFDGPGADDNS</sequence>
<feature type="compositionally biased region" description="Basic and acidic residues" evidence="1">
    <location>
        <begin position="458"/>
        <end position="486"/>
    </location>
</feature>
<protein>
    <submittedName>
        <fullName evidence="2">Uncharacterized protein</fullName>
    </submittedName>
</protein>
<dbReference type="AlphaFoldDB" id="A0AA48I2N6"/>
<accession>A0AA48I2N6</accession>
<feature type="region of interest" description="Disordered" evidence="1">
    <location>
        <begin position="248"/>
        <end position="405"/>
    </location>
</feature>
<feature type="region of interest" description="Disordered" evidence="1">
    <location>
        <begin position="1"/>
        <end position="144"/>
    </location>
</feature>
<organism evidence="2 3">
    <name type="scientific">Cutaneotrichosporon cavernicola</name>
    <dbReference type="NCBI Taxonomy" id="279322"/>
    <lineage>
        <taxon>Eukaryota</taxon>
        <taxon>Fungi</taxon>
        <taxon>Dikarya</taxon>
        <taxon>Basidiomycota</taxon>
        <taxon>Agaricomycotina</taxon>
        <taxon>Tremellomycetes</taxon>
        <taxon>Trichosporonales</taxon>
        <taxon>Trichosporonaceae</taxon>
        <taxon>Cutaneotrichosporon</taxon>
    </lineage>
</organism>